<dbReference type="GO" id="GO:0000156">
    <property type="term" value="F:phosphorelay response regulator activity"/>
    <property type="evidence" value="ECO:0007669"/>
    <property type="project" value="InterPro"/>
</dbReference>
<gene>
    <name evidence="9" type="ORF">UF66_1605</name>
</gene>
<evidence type="ECO:0000259" key="8">
    <source>
        <dbReference type="PROSITE" id="PS50930"/>
    </source>
</evidence>
<dbReference type="Pfam" id="PF00072">
    <property type="entry name" value="Response_reg"/>
    <property type="match status" value="1"/>
</dbReference>
<evidence type="ECO:0000313" key="9">
    <source>
        <dbReference type="EMBL" id="KKI62854.1"/>
    </source>
</evidence>
<dbReference type="RefSeq" id="WP_019468803.1">
    <property type="nucleotide sequence ID" value="NZ_BKAS01000019.1"/>
</dbReference>
<dbReference type="PROSITE" id="PS50930">
    <property type="entry name" value="HTH_LYTTR"/>
    <property type="match status" value="1"/>
</dbReference>
<dbReference type="GeneID" id="58096684"/>
<organism evidence="9 10">
    <name type="scientific">Staphylococcus cohnii subsp. cohnii</name>
    <dbReference type="NCBI Taxonomy" id="74704"/>
    <lineage>
        <taxon>Bacteria</taxon>
        <taxon>Bacillati</taxon>
        <taxon>Bacillota</taxon>
        <taxon>Bacilli</taxon>
        <taxon>Bacillales</taxon>
        <taxon>Staphylococcaceae</taxon>
        <taxon>Staphylococcus</taxon>
        <taxon>Staphylococcus cohnii species complex</taxon>
    </lineage>
</organism>
<keyword evidence="4" id="KW-0238">DNA-binding</keyword>
<dbReference type="CDD" id="cd17532">
    <property type="entry name" value="REC_LytTR_AlgR-like"/>
    <property type="match status" value="1"/>
</dbReference>
<evidence type="ECO:0000256" key="1">
    <source>
        <dbReference type="ARBA" id="ARBA00004496"/>
    </source>
</evidence>
<evidence type="ECO:0000313" key="10">
    <source>
        <dbReference type="Proteomes" id="UP000034455"/>
    </source>
</evidence>
<dbReference type="PANTHER" id="PTHR37299">
    <property type="entry name" value="TRANSCRIPTIONAL REGULATOR-RELATED"/>
    <property type="match status" value="1"/>
</dbReference>
<dbReference type="Pfam" id="PF04397">
    <property type="entry name" value="LytTR"/>
    <property type="match status" value="1"/>
</dbReference>
<comment type="subcellular location">
    <subcellularLocation>
        <location evidence="1">Cytoplasm</location>
    </subcellularLocation>
</comment>
<dbReference type="SUPFAM" id="SSF52172">
    <property type="entry name" value="CheY-like"/>
    <property type="match status" value="1"/>
</dbReference>
<dbReference type="InterPro" id="IPR011006">
    <property type="entry name" value="CheY-like_superfamily"/>
</dbReference>
<evidence type="ECO:0000256" key="5">
    <source>
        <dbReference type="ARBA" id="ARBA00023163"/>
    </source>
</evidence>
<dbReference type="PATRIC" id="fig|74704.6.peg.1647"/>
<feature type="domain" description="Response regulatory" evidence="7">
    <location>
        <begin position="2"/>
        <end position="116"/>
    </location>
</feature>
<keyword evidence="2 6" id="KW-0597">Phosphoprotein</keyword>
<sequence length="254" mass="29605">MKAIIVDDEPLARNELHYLLNEIRTFDVINEAENVSETLELLLYDRYDVIFLDINLMEESGLDLANKINKMQNPPHIIFATAHDTFAVKAFELDATDYILKPFEQKRIAQAIHKVETALDHDTYKQANDVSQHQNDAHKENTPTSQMVLPIEVDERIHIINLEDIIAISVNNGITTINTLQENYHTTEPLNHYEKKIADPLFMRIHRATLVNKLHIQTIEHWFNYTYQLTMTNALKFQVSRSYMKTFKQNMGLL</sequence>
<keyword evidence="3" id="KW-0805">Transcription regulation</keyword>
<dbReference type="EMBL" id="LAKJ01000027">
    <property type="protein sequence ID" value="KKI62854.1"/>
    <property type="molecule type" value="Genomic_DNA"/>
</dbReference>
<dbReference type="AlphaFoldDB" id="A0A0M2NWE8"/>
<comment type="caution">
    <text evidence="9">The sequence shown here is derived from an EMBL/GenBank/DDBJ whole genome shotgun (WGS) entry which is preliminary data.</text>
</comment>
<accession>A0A0M2NWE8</accession>
<feature type="domain" description="HTH LytTR-type" evidence="8">
    <location>
        <begin position="149"/>
        <end position="253"/>
    </location>
</feature>
<dbReference type="SMART" id="SM00448">
    <property type="entry name" value="REC"/>
    <property type="match status" value="1"/>
</dbReference>
<evidence type="ECO:0000256" key="3">
    <source>
        <dbReference type="ARBA" id="ARBA00023015"/>
    </source>
</evidence>
<reference evidence="9 10" key="1">
    <citation type="submission" date="2015-03" db="EMBL/GenBank/DDBJ databases">
        <title>Genome Assembly of Staphylococcus cohnii subsp. cohnii strain G22B2.</title>
        <authorList>
            <person name="Nair G."/>
            <person name="Kaur G."/>
            <person name="Khatri I."/>
            <person name="Singh N.K."/>
            <person name="Sathyabama S."/>
            <person name="Maurya S.K."/>
            <person name="Subramanian S."/>
            <person name="Agrewala J.N."/>
            <person name="Mayilraj S."/>
        </authorList>
    </citation>
    <scope>NUCLEOTIDE SEQUENCE [LARGE SCALE GENOMIC DNA]</scope>
    <source>
        <strain evidence="9 10">G22B2</strain>
    </source>
</reference>
<dbReference type="NCBIfam" id="NF010684">
    <property type="entry name" value="PRK14084.1"/>
    <property type="match status" value="1"/>
</dbReference>
<dbReference type="InterPro" id="IPR046947">
    <property type="entry name" value="LytR-like"/>
</dbReference>
<dbReference type="PROSITE" id="PS50110">
    <property type="entry name" value="RESPONSE_REGULATORY"/>
    <property type="match status" value="1"/>
</dbReference>
<keyword evidence="5" id="KW-0804">Transcription</keyword>
<feature type="modified residue" description="4-aspartylphosphate" evidence="6">
    <location>
        <position position="53"/>
    </location>
</feature>
<dbReference type="SMART" id="SM00850">
    <property type="entry name" value="LytTR"/>
    <property type="match status" value="1"/>
</dbReference>
<dbReference type="Gene3D" id="3.40.50.2300">
    <property type="match status" value="1"/>
</dbReference>
<dbReference type="GO" id="GO:0005737">
    <property type="term" value="C:cytoplasm"/>
    <property type="evidence" value="ECO:0007669"/>
    <property type="project" value="UniProtKB-SubCell"/>
</dbReference>
<proteinExistence type="predicted"/>
<name>A0A0M2NWE8_STACC</name>
<dbReference type="GO" id="GO:0003677">
    <property type="term" value="F:DNA binding"/>
    <property type="evidence" value="ECO:0007669"/>
    <property type="project" value="UniProtKB-KW"/>
</dbReference>
<dbReference type="PANTHER" id="PTHR37299:SF1">
    <property type="entry name" value="STAGE 0 SPORULATION PROTEIN A HOMOLOG"/>
    <property type="match status" value="1"/>
</dbReference>
<dbReference type="InterPro" id="IPR001789">
    <property type="entry name" value="Sig_transdc_resp-reg_receiver"/>
</dbReference>
<evidence type="ECO:0000256" key="6">
    <source>
        <dbReference type="PROSITE-ProRule" id="PRU00169"/>
    </source>
</evidence>
<dbReference type="InterPro" id="IPR007492">
    <property type="entry name" value="LytTR_DNA-bd_dom"/>
</dbReference>
<dbReference type="Proteomes" id="UP000034455">
    <property type="component" value="Unassembled WGS sequence"/>
</dbReference>
<dbReference type="Gene3D" id="2.40.50.1020">
    <property type="entry name" value="LytTr DNA-binding domain"/>
    <property type="match status" value="1"/>
</dbReference>
<protein>
    <submittedName>
        <fullName evidence="9">Autolysis response regulater LytR</fullName>
    </submittedName>
</protein>
<evidence type="ECO:0000256" key="2">
    <source>
        <dbReference type="ARBA" id="ARBA00022553"/>
    </source>
</evidence>
<evidence type="ECO:0000256" key="4">
    <source>
        <dbReference type="ARBA" id="ARBA00023125"/>
    </source>
</evidence>
<evidence type="ECO:0000259" key="7">
    <source>
        <dbReference type="PROSITE" id="PS50110"/>
    </source>
</evidence>